<keyword evidence="14" id="KW-1185">Reference proteome</keyword>
<dbReference type="InterPro" id="IPR024766">
    <property type="entry name" value="Znf_RING_H2"/>
</dbReference>
<comment type="subcellular location">
    <subcellularLocation>
        <location evidence="2">Cytoplasm</location>
    </subcellularLocation>
    <subcellularLocation>
        <location evidence="1">Nucleus</location>
    </subcellularLocation>
</comment>
<dbReference type="InterPro" id="IPR051031">
    <property type="entry name" value="RING-box_E3_Ubiquitin_Ligase"/>
</dbReference>
<evidence type="ECO:0000256" key="3">
    <source>
        <dbReference type="ARBA" id="ARBA00004906"/>
    </source>
</evidence>
<sequence>MNSNSKTSNQQNDSENPFVIKKWKAVGTWTWDVAHDDVCPICKMLLVDRCLGCQVITEEECVIVWGDCNHVFHNCCINVWAKKTPRSKCPVCQKRWIIARTTS</sequence>
<dbReference type="Proteomes" id="UP001292094">
    <property type="component" value="Unassembled WGS sequence"/>
</dbReference>
<feature type="domain" description="RING-type" evidence="12">
    <location>
        <begin position="39"/>
        <end position="93"/>
    </location>
</feature>
<keyword evidence="5" id="KW-0963">Cytoplasm</keyword>
<evidence type="ECO:0000313" key="13">
    <source>
        <dbReference type="EMBL" id="KAK4309323.1"/>
    </source>
</evidence>
<evidence type="ECO:0000256" key="10">
    <source>
        <dbReference type="ARBA" id="ARBA00023242"/>
    </source>
</evidence>
<dbReference type="Pfam" id="PF12678">
    <property type="entry name" value="zf-rbx1"/>
    <property type="match status" value="1"/>
</dbReference>
<dbReference type="Gene3D" id="3.30.40.10">
    <property type="entry name" value="Zinc/RING finger domain, C3HC4 (zinc finger)"/>
    <property type="match status" value="1"/>
</dbReference>
<keyword evidence="6" id="KW-0479">Metal-binding</keyword>
<accession>A0AAE1PJQ5</accession>
<evidence type="ECO:0000256" key="1">
    <source>
        <dbReference type="ARBA" id="ARBA00004123"/>
    </source>
</evidence>
<dbReference type="GO" id="GO:0005634">
    <property type="term" value="C:nucleus"/>
    <property type="evidence" value="ECO:0007669"/>
    <property type="project" value="UniProtKB-SubCell"/>
</dbReference>
<dbReference type="InterPro" id="IPR001841">
    <property type="entry name" value="Znf_RING"/>
</dbReference>
<evidence type="ECO:0000256" key="5">
    <source>
        <dbReference type="ARBA" id="ARBA00022490"/>
    </source>
</evidence>
<evidence type="ECO:0000313" key="14">
    <source>
        <dbReference type="Proteomes" id="UP001292094"/>
    </source>
</evidence>
<evidence type="ECO:0000256" key="11">
    <source>
        <dbReference type="PROSITE-ProRule" id="PRU00175"/>
    </source>
</evidence>
<dbReference type="GO" id="GO:0031461">
    <property type="term" value="C:cullin-RING ubiquitin ligase complex"/>
    <property type="evidence" value="ECO:0007669"/>
    <property type="project" value="UniProtKB-ARBA"/>
</dbReference>
<dbReference type="EMBL" id="JAWZYT010001766">
    <property type="protein sequence ID" value="KAK4309323.1"/>
    <property type="molecule type" value="Genomic_DNA"/>
</dbReference>
<evidence type="ECO:0000256" key="8">
    <source>
        <dbReference type="ARBA" id="ARBA00022786"/>
    </source>
</evidence>
<proteinExistence type="inferred from homology"/>
<evidence type="ECO:0000256" key="9">
    <source>
        <dbReference type="ARBA" id="ARBA00022833"/>
    </source>
</evidence>
<comment type="pathway">
    <text evidence="3">Protein modification; protein ubiquitination.</text>
</comment>
<keyword evidence="8" id="KW-0833">Ubl conjugation pathway</keyword>
<evidence type="ECO:0000256" key="2">
    <source>
        <dbReference type="ARBA" id="ARBA00004496"/>
    </source>
</evidence>
<keyword evidence="10" id="KW-0539">Nucleus</keyword>
<evidence type="ECO:0000256" key="7">
    <source>
        <dbReference type="ARBA" id="ARBA00022771"/>
    </source>
</evidence>
<keyword evidence="7 11" id="KW-0863">Zinc-finger</keyword>
<name>A0AAE1PJQ5_9EUCA</name>
<dbReference type="PANTHER" id="PTHR11210">
    <property type="entry name" value="RING BOX"/>
    <property type="match status" value="1"/>
</dbReference>
<dbReference type="PROSITE" id="PS50089">
    <property type="entry name" value="ZF_RING_2"/>
    <property type="match status" value="1"/>
</dbReference>
<dbReference type="SUPFAM" id="SSF57850">
    <property type="entry name" value="RING/U-box"/>
    <property type="match status" value="1"/>
</dbReference>
<dbReference type="GO" id="GO:0005737">
    <property type="term" value="C:cytoplasm"/>
    <property type="evidence" value="ECO:0007669"/>
    <property type="project" value="UniProtKB-SubCell"/>
</dbReference>
<gene>
    <name evidence="13" type="ORF">Pmani_019048</name>
</gene>
<evidence type="ECO:0000256" key="6">
    <source>
        <dbReference type="ARBA" id="ARBA00022723"/>
    </source>
</evidence>
<evidence type="ECO:0000256" key="4">
    <source>
        <dbReference type="ARBA" id="ARBA00009273"/>
    </source>
</evidence>
<organism evidence="13 14">
    <name type="scientific">Petrolisthes manimaculis</name>
    <dbReference type="NCBI Taxonomy" id="1843537"/>
    <lineage>
        <taxon>Eukaryota</taxon>
        <taxon>Metazoa</taxon>
        <taxon>Ecdysozoa</taxon>
        <taxon>Arthropoda</taxon>
        <taxon>Crustacea</taxon>
        <taxon>Multicrustacea</taxon>
        <taxon>Malacostraca</taxon>
        <taxon>Eumalacostraca</taxon>
        <taxon>Eucarida</taxon>
        <taxon>Decapoda</taxon>
        <taxon>Pleocyemata</taxon>
        <taxon>Anomura</taxon>
        <taxon>Galatheoidea</taxon>
        <taxon>Porcellanidae</taxon>
        <taxon>Petrolisthes</taxon>
    </lineage>
</organism>
<comment type="caution">
    <text evidence="13">The sequence shown here is derived from an EMBL/GenBank/DDBJ whole genome shotgun (WGS) entry which is preliminary data.</text>
</comment>
<dbReference type="InterPro" id="IPR013083">
    <property type="entry name" value="Znf_RING/FYVE/PHD"/>
</dbReference>
<evidence type="ECO:0000259" key="12">
    <source>
        <dbReference type="PROSITE" id="PS50089"/>
    </source>
</evidence>
<reference evidence="13" key="1">
    <citation type="submission" date="2023-11" db="EMBL/GenBank/DDBJ databases">
        <title>Genome assemblies of two species of porcelain crab, Petrolisthes cinctipes and Petrolisthes manimaculis (Anomura: Porcellanidae).</title>
        <authorList>
            <person name="Angst P."/>
        </authorList>
    </citation>
    <scope>NUCLEOTIDE SEQUENCE</scope>
    <source>
        <strain evidence="13">PB745_02</strain>
        <tissue evidence="13">Gill</tissue>
    </source>
</reference>
<dbReference type="AlphaFoldDB" id="A0AAE1PJQ5"/>
<keyword evidence="9" id="KW-0862">Zinc</keyword>
<dbReference type="GO" id="GO:0008270">
    <property type="term" value="F:zinc ion binding"/>
    <property type="evidence" value="ECO:0007669"/>
    <property type="project" value="UniProtKB-KW"/>
</dbReference>
<comment type="similarity">
    <text evidence="4">Belongs to the RING-box family.</text>
</comment>
<protein>
    <recommendedName>
        <fullName evidence="12">RING-type domain-containing protein</fullName>
    </recommendedName>
</protein>